<name>A0A7W8N651_9BACT</name>
<organism evidence="4 5">
    <name type="scientific">Tunturiibacter lichenicola</name>
    <dbReference type="NCBI Taxonomy" id="2051959"/>
    <lineage>
        <taxon>Bacteria</taxon>
        <taxon>Pseudomonadati</taxon>
        <taxon>Acidobacteriota</taxon>
        <taxon>Terriglobia</taxon>
        <taxon>Terriglobales</taxon>
        <taxon>Acidobacteriaceae</taxon>
        <taxon>Tunturiibacter</taxon>
    </lineage>
</organism>
<comment type="caution">
    <text evidence="4">The sequence shown here is derived from an EMBL/GenBank/DDBJ whole genome shotgun (WGS) entry which is preliminary data.</text>
</comment>
<dbReference type="SUPFAM" id="SSF48452">
    <property type="entry name" value="TPR-like"/>
    <property type="match status" value="1"/>
</dbReference>
<gene>
    <name evidence="4" type="ORF">HDF10_004273</name>
</gene>
<proteinExistence type="predicted"/>
<sequence length="397" mass="43901">MAESLYRSALQKSPKSPQLLTDLGLTLQMEGRYGEAEHTLRQALSLRYLPLAYALLAVDRCRTRSLDEAKPMVDRLLLENGRDAEIMAIVAPCYLDEDEPLAAVEVYTLLAASPGFPADLAMVQLTKAYIATAQFFSAKLKDASNSADYVTAIVGARDSASPNARAAFPLAHKRSPYFHAEASFKMALEGWRQHTDDAALLYQLVVLAGEGVLRTIEVCQSRFPDSVYLMQFRAEVLADQGQPAEAIAAQEQLIASHPETPDARYTLGMLYRKAGDWEHAVAIFGDQLHADPQDERSAARLSEALLNLNRYKEMEIMLKPRIEAPHPAIWAMLDLATAEQKLGDPHAAIQLLCSAEHEDPSNKTIHYRLMRLYSLTGDSVAALREAARFRSAASSEK</sequence>
<dbReference type="InterPro" id="IPR051012">
    <property type="entry name" value="CellSynth/LPSAsmb/PSIAsmb"/>
</dbReference>
<protein>
    <submittedName>
        <fullName evidence="4">Zn-dependent protease</fullName>
    </submittedName>
</protein>
<dbReference type="AlphaFoldDB" id="A0A7W8N651"/>
<dbReference type="Gene3D" id="1.25.40.10">
    <property type="entry name" value="Tetratricopeptide repeat domain"/>
    <property type="match status" value="3"/>
</dbReference>
<feature type="repeat" description="TPR" evidence="3">
    <location>
        <begin position="261"/>
        <end position="294"/>
    </location>
</feature>
<evidence type="ECO:0000313" key="4">
    <source>
        <dbReference type="EMBL" id="MBB5346263.1"/>
    </source>
</evidence>
<keyword evidence="4" id="KW-0645">Protease</keyword>
<accession>A0A7W8N651</accession>
<dbReference type="InterPro" id="IPR011990">
    <property type="entry name" value="TPR-like_helical_dom_sf"/>
</dbReference>
<dbReference type="PROSITE" id="PS50005">
    <property type="entry name" value="TPR"/>
    <property type="match status" value="1"/>
</dbReference>
<evidence type="ECO:0000256" key="3">
    <source>
        <dbReference type="PROSITE-ProRule" id="PRU00339"/>
    </source>
</evidence>
<reference evidence="4 5" key="1">
    <citation type="submission" date="2020-08" db="EMBL/GenBank/DDBJ databases">
        <title>Genomic Encyclopedia of Type Strains, Phase IV (KMG-V): Genome sequencing to study the core and pangenomes of soil and plant-associated prokaryotes.</title>
        <authorList>
            <person name="Whitman W."/>
        </authorList>
    </citation>
    <scope>NUCLEOTIDE SEQUENCE [LARGE SCALE GENOMIC DNA]</scope>
    <source>
        <strain evidence="4 5">M8US30</strain>
    </source>
</reference>
<dbReference type="PANTHER" id="PTHR45586:SF1">
    <property type="entry name" value="LIPOPOLYSACCHARIDE ASSEMBLY PROTEIN B"/>
    <property type="match status" value="1"/>
</dbReference>
<keyword evidence="1" id="KW-0677">Repeat</keyword>
<dbReference type="Pfam" id="PF14559">
    <property type="entry name" value="TPR_19"/>
    <property type="match status" value="1"/>
</dbReference>
<dbReference type="SMART" id="SM00028">
    <property type="entry name" value="TPR"/>
    <property type="match status" value="4"/>
</dbReference>
<dbReference type="EMBL" id="JACHDZ010000012">
    <property type="protein sequence ID" value="MBB5346263.1"/>
    <property type="molecule type" value="Genomic_DNA"/>
</dbReference>
<keyword evidence="2 3" id="KW-0802">TPR repeat</keyword>
<dbReference type="GO" id="GO:0008233">
    <property type="term" value="F:peptidase activity"/>
    <property type="evidence" value="ECO:0007669"/>
    <property type="project" value="UniProtKB-KW"/>
</dbReference>
<dbReference type="Proteomes" id="UP000569092">
    <property type="component" value="Unassembled WGS sequence"/>
</dbReference>
<dbReference type="InterPro" id="IPR019734">
    <property type="entry name" value="TPR_rpt"/>
</dbReference>
<dbReference type="GO" id="GO:0006508">
    <property type="term" value="P:proteolysis"/>
    <property type="evidence" value="ECO:0007669"/>
    <property type="project" value="UniProtKB-KW"/>
</dbReference>
<dbReference type="PANTHER" id="PTHR45586">
    <property type="entry name" value="TPR REPEAT-CONTAINING PROTEIN PA4667"/>
    <property type="match status" value="1"/>
</dbReference>
<evidence type="ECO:0000256" key="2">
    <source>
        <dbReference type="ARBA" id="ARBA00022803"/>
    </source>
</evidence>
<evidence type="ECO:0000256" key="1">
    <source>
        <dbReference type="ARBA" id="ARBA00022737"/>
    </source>
</evidence>
<evidence type="ECO:0000313" key="5">
    <source>
        <dbReference type="Proteomes" id="UP000569092"/>
    </source>
</evidence>
<keyword evidence="4" id="KW-0378">Hydrolase</keyword>